<sequence>MEVAHAVMVLNEKTRVRNILHHYPVSCRDSGADHDSQAEPPLTYRLTVQRTKLCRSELPANEALPDPSYFPALLFCAIATLS</sequence>
<dbReference type="AlphaFoldDB" id="A0A4C1Y828"/>
<comment type="caution">
    <text evidence="1">The sequence shown here is derived from an EMBL/GenBank/DDBJ whole genome shotgun (WGS) entry which is preliminary data.</text>
</comment>
<proteinExistence type="predicted"/>
<reference evidence="1 2" key="1">
    <citation type="journal article" date="2019" name="Commun. Biol.">
        <title>The bagworm genome reveals a unique fibroin gene that provides high tensile strength.</title>
        <authorList>
            <person name="Kono N."/>
            <person name="Nakamura H."/>
            <person name="Ohtoshi R."/>
            <person name="Tomita M."/>
            <person name="Numata K."/>
            <person name="Arakawa K."/>
        </authorList>
    </citation>
    <scope>NUCLEOTIDE SEQUENCE [LARGE SCALE GENOMIC DNA]</scope>
</reference>
<keyword evidence="2" id="KW-1185">Reference proteome</keyword>
<evidence type="ECO:0000313" key="2">
    <source>
        <dbReference type="Proteomes" id="UP000299102"/>
    </source>
</evidence>
<accession>A0A4C1Y828</accession>
<organism evidence="1 2">
    <name type="scientific">Eumeta variegata</name>
    <name type="common">Bagworm moth</name>
    <name type="synonym">Eumeta japonica</name>
    <dbReference type="NCBI Taxonomy" id="151549"/>
    <lineage>
        <taxon>Eukaryota</taxon>
        <taxon>Metazoa</taxon>
        <taxon>Ecdysozoa</taxon>
        <taxon>Arthropoda</taxon>
        <taxon>Hexapoda</taxon>
        <taxon>Insecta</taxon>
        <taxon>Pterygota</taxon>
        <taxon>Neoptera</taxon>
        <taxon>Endopterygota</taxon>
        <taxon>Lepidoptera</taxon>
        <taxon>Glossata</taxon>
        <taxon>Ditrysia</taxon>
        <taxon>Tineoidea</taxon>
        <taxon>Psychidae</taxon>
        <taxon>Oiketicinae</taxon>
        <taxon>Eumeta</taxon>
    </lineage>
</organism>
<protein>
    <submittedName>
        <fullName evidence="1">Uncharacterized protein</fullName>
    </submittedName>
</protein>
<dbReference type="EMBL" id="BGZK01001132">
    <property type="protein sequence ID" value="GBP72068.1"/>
    <property type="molecule type" value="Genomic_DNA"/>
</dbReference>
<dbReference type="Proteomes" id="UP000299102">
    <property type="component" value="Unassembled WGS sequence"/>
</dbReference>
<gene>
    <name evidence="1" type="ORF">EVAR_49632_1</name>
</gene>
<evidence type="ECO:0000313" key="1">
    <source>
        <dbReference type="EMBL" id="GBP72068.1"/>
    </source>
</evidence>
<name>A0A4C1Y828_EUMVA</name>